<dbReference type="CDD" id="cd18809">
    <property type="entry name" value="SF1_C_RecD"/>
    <property type="match status" value="1"/>
</dbReference>
<evidence type="ECO:0000256" key="1">
    <source>
        <dbReference type="ARBA" id="ARBA00023172"/>
    </source>
</evidence>
<feature type="region of interest" description="Disordered" evidence="2">
    <location>
        <begin position="1"/>
        <end position="26"/>
    </location>
</feature>
<dbReference type="Proteomes" id="UP001500131">
    <property type="component" value="Unassembled WGS sequence"/>
</dbReference>
<evidence type="ECO:0000256" key="2">
    <source>
        <dbReference type="SAM" id="MobiDB-lite"/>
    </source>
</evidence>
<evidence type="ECO:0000313" key="3">
    <source>
        <dbReference type="EMBL" id="KAL0511098.1"/>
    </source>
</evidence>
<keyword evidence="4" id="KW-1185">Reference proteome</keyword>
<reference evidence="3 4" key="1">
    <citation type="submission" date="2024-02" db="EMBL/GenBank/DDBJ databases">
        <title>FIRST GENOME SEQUENCES OF Leishmania (Viannia) shawi, Leishmania (Viannia) lindenbergi AND Leishmania (Viannia) utingensis.</title>
        <authorList>
            <person name="Resadore F."/>
            <person name="Custodio M.G.F."/>
            <person name="Boite M.C."/>
            <person name="Cupolillo E."/>
            <person name="Ferreira G.E.M."/>
        </authorList>
    </citation>
    <scope>NUCLEOTIDE SEQUENCE [LARGE SCALE GENOMIC DNA]</scope>
    <source>
        <strain evidence="3 4">MHOM/BR/1966/M15733</strain>
    </source>
</reference>
<proteinExistence type="predicted"/>
<dbReference type="AlphaFoldDB" id="A0AAW3ATY7"/>
<name>A0AAW3ATY7_9TRYP</name>
<gene>
    <name evidence="3" type="ORF">Q4I31_001656</name>
</gene>
<evidence type="ECO:0000313" key="4">
    <source>
        <dbReference type="Proteomes" id="UP001500131"/>
    </source>
</evidence>
<evidence type="ECO:0008006" key="5">
    <source>
        <dbReference type="Google" id="ProtNLM"/>
    </source>
</evidence>
<dbReference type="InterPro" id="IPR027417">
    <property type="entry name" value="P-loop_NTPase"/>
</dbReference>
<dbReference type="SUPFAM" id="SSF52540">
    <property type="entry name" value="P-loop containing nucleoside triphosphate hydrolases"/>
    <property type="match status" value="1"/>
</dbReference>
<feature type="compositionally biased region" description="Low complexity" evidence="2">
    <location>
        <begin position="17"/>
        <end position="26"/>
    </location>
</feature>
<dbReference type="PANTHER" id="PTHR47642">
    <property type="entry name" value="ATP-DEPENDENT DNA HELICASE"/>
    <property type="match status" value="1"/>
</dbReference>
<dbReference type="InterPro" id="IPR051055">
    <property type="entry name" value="PIF1_helicase"/>
</dbReference>
<organism evidence="3 4">
    <name type="scientific">Leishmania lindenbergi</name>
    <dbReference type="NCBI Taxonomy" id="651832"/>
    <lineage>
        <taxon>Eukaryota</taxon>
        <taxon>Discoba</taxon>
        <taxon>Euglenozoa</taxon>
        <taxon>Kinetoplastea</taxon>
        <taxon>Metakinetoplastina</taxon>
        <taxon>Trypanosomatida</taxon>
        <taxon>Trypanosomatidae</taxon>
        <taxon>Leishmaniinae</taxon>
        <taxon>Leishmania</taxon>
    </lineage>
</organism>
<accession>A0AAW3ATY7</accession>
<keyword evidence="1" id="KW-0233">DNA recombination</keyword>
<comment type="caution">
    <text evidence="3">The sequence shown here is derived from an EMBL/GenBank/DDBJ whole genome shotgun (WGS) entry which is preliminary data.</text>
</comment>
<sequence>MVTGSGERAGESSEDGVAVSATSTASRAQIPLRHAWALTVHKSQGLTLQPVQVGMPNIGTPGQADVALSRAPSLDQLTILHLNPMVVATSAAVQRLYETPKHNQCDDSERDAR</sequence>
<dbReference type="GO" id="GO:0006310">
    <property type="term" value="P:DNA recombination"/>
    <property type="evidence" value="ECO:0007669"/>
    <property type="project" value="UniProtKB-KW"/>
</dbReference>
<protein>
    <recommendedName>
        <fullName evidence="5">PIF1 helicase-like protein</fullName>
    </recommendedName>
</protein>
<dbReference type="EMBL" id="JBAMZK010000011">
    <property type="protein sequence ID" value="KAL0511098.1"/>
    <property type="molecule type" value="Genomic_DNA"/>
</dbReference>